<evidence type="ECO:0000256" key="5">
    <source>
        <dbReference type="ARBA" id="ARBA00016902"/>
    </source>
</evidence>
<evidence type="ECO:0000256" key="7">
    <source>
        <dbReference type="ARBA" id="ARBA00023186"/>
    </source>
</evidence>
<dbReference type="Pfam" id="PF05697">
    <property type="entry name" value="Trigger_N"/>
    <property type="match status" value="1"/>
</dbReference>
<feature type="domain" description="Trigger factor ribosome-binding bacterial" evidence="10">
    <location>
        <begin position="1"/>
        <end position="142"/>
    </location>
</feature>
<dbReference type="InterPro" id="IPR036611">
    <property type="entry name" value="Trigger_fac_ribosome-bd_sf"/>
</dbReference>
<dbReference type="Proteomes" id="UP000034107">
    <property type="component" value="Unassembled WGS sequence"/>
</dbReference>
<dbReference type="Gene3D" id="1.10.3120.10">
    <property type="entry name" value="Trigger factor, C-terminal domain"/>
    <property type="match status" value="1"/>
</dbReference>
<dbReference type="GO" id="GO:0005737">
    <property type="term" value="C:cytoplasm"/>
    <property type="evidence" value="ECO:0007669"/>
    <property type="project" value="UniProtKB-SubCell"/>
</dbReference>
<evidence type="ECO:0000256" key="3">
    <source>
        <dbReference type="ARBA" id="ARBA00005464"/>
    </source>
</evidence>
<dbReference type="GO" id="GO:0044183">
    <property type="term" value="F:protein folding chaperone"/>
    <property type="evidence" value="ECO:0007669"/>
    <property type="project" value="TreeGrafter"/>
</dbReference>
<feature type="domain" description="Trigger factor C-terminal" evidence="11">
    <location>
        <begin position="196"/>
        <end position="353"/>
    </location>
</feature>
<dbReference type="EMBL" id="LCLS01000035">
    <property type="protein sequence ID" value="KKU20588.1"/>
    <property type="molecule type" value="Genomic_DNA"/>
</dbReference>
<name>A0A0G1QS67_9BACT</name>
<dbReference type="SUPFAM" id="SSF102735">
    <property type="entry name" value="Trigger factor ribosome-binding domain"/>
    <property type="match status" value="1"/>
</dbReference>
<evidence type="ECO:0000256" key="9">
    <source>
        <dbReference type="ARBA" id="ARBA00029986"/>
    </source>
</evidence>
<dbReference type="GO" id="GO:0051083">
    <property type="term" value="P:'de novo' cotranslational protein folding"/>
    <property type="evidence" value="ECO:0007669"/>
    <property type="project" value="TreeGrafter"/>
</dbReference>
<dbReference type="InterPro" id="IPR008880">
    <property type="entry name" value="Trigger_fac_C"/>
</dbReference>
<protein>
    <recommendedName>
        <fullName evidence="5">Trigger factor</fullName>
        <ecNumber evidence="4">5.2.1.8</ecNumber>
    </recommendedName>
    <alternativeName>
        <fullName evidence="9">PPIase</fullName>
    </alternativeName>
</protein>
<dbReference type="InterPro" id="IPR005215">
    <property type="entry name" value="Trig_fac"/>
</dbReference>
<dbReference type="AlphaFoldDB" id="A0A0G1QS67"/>
<evidence type="ECO:0000313" key="12">
    <source>
        <dbReference type="EMBL" id="KKU20588.1"/>
    </source>
</evidence>
<dbReference type="PATRIC" id="fig|1618732.3.peg.904"/>
<keyword evidence="7" id="KW-0143">Chaperone</keyword>
<evidence type="ECO:0000256" key="1">
    <source>
        <dbReference type="ARBA" id="ARBA00000971"/>
    </source>
</evidence>
<organism evidence="12 13">
    <name type="scientific">Candidatus Nomurabacteria bacterium GW2011_GWA1_46_11</name>
    <dbReference type="NCBI Taxonomy" id="1618732"/>
    <lineage>
        <taxon>Bacteria</taxon>
        <taxon>Candidatus Nomuraibacteriota</taxon>
    </lineage>
</organism>
<dbReference type="InterPro" id="IPR037041">
    <property type="entry name" value="Trigger_fac_C_sf"/>
</dbReference>
<comment type="catalytic activity">
    <reaction evidence="1">
        <text>[protein]-peptidylproline (omega=180) = [protein]-peptidylproline (omega=0)</text>
        <dbReference type="Rhea" id="RHEA:16237"/>
        <dbReference type="Rhea" id="RHEA-COMP:10747"/>
        <dbReference type="Rhea" id="RHEA-COMP:10748"/>
        <dbReference type="ChEBI" id="CHEBI:83833"/>
        <dbReference type="ChEBI" id="CHEBI:83834"/>
        <dbReference type="EC" id="5.2.1.8"/>
    </reaction>
</comment>
<keyword evidence="6" id="KW-0697">Rotamase</keyword>
<dbReference type="GO" id="GO:0043335">
    <property type="term" value="P:protein unfolding"/>
    <property type="evidence" value="ECO:0007669"/>
    <property type="project" value="TreeGrafter"/>
</dbReference>
<dbReference type="EC" id="5.2.1.8" evidence="4"/>
<keyword evidence="8" id="KW-0413">Isomerase</keyword>
<evidence type="ECO:0000256" key="8">
    <source>
        <dbReference type="ARBA" id="ARBA00023235"/>
    </source>
</evidence>
<dbReference type="Pfam" id="PF05698">
    <property type="entry name" value="Trigger_C"/>
    <property type="match status" value="1"/>
</dbReference>
<reference evidence="12 13" key="1">
    <citation type="journal article" date="2015" name="Nature">
        <title>rRNA introns, odd ribosomes, and small enigmatic genomes across a large radiation of phyla.</title>
        <authorList>
            <person name="Brown C.T."/>
            <person name="Hug L.A."/>
            <person name="Thomas B.C."/>
            <person name="Sharon I."/>
            <person name="Castelle C.J."/>
            <person name="Singh A."/>
            <person name="Wilkins M.J."/>
            <person name="Williams K.H."/>
            <person name="Banfield J.F."/>
        </authorList>
    </citation>
    <scope>NUCLEOTIDE SEQUENCE [LARGE SCALE GENOMIC DNA]</scope>
</reference>
<dbReference type="Gene3D" id="3.30.70.1050">
    <property type="entry name" value="Trigger factor ribosome-binding domain"/>
    <property type="match status" value="1"/>
</dbReference>
<evidence type="ECO:0000256" key="6">
    <source>
        <dbReference type="ARBA" id="ARBA00023110"/>
    </source>
</evidence>
<dbReference type="InterPro" id="IPR008881">
    <property type="entry name" value="Trigger_fac_ribosome-bd_bac"/>
</dbReference>
<evidence type="ECO:0000259" key="10">
    <source>
        <dbReference type="Pfam" id="PF05697"/>
    </source>
</evidence>
<proteinExistence type="inferred from homology"/>
<evidence type="ECO:0000256" key="2">
    <source>
        <dbReference type="ARBA" id="ARBA00004496"/>
    </source>
</evidence>
<evidence type="ECO:0000256" key="4">
    <source>
        <dbReference type="ARBA" id="ARBA00013194"/>
    </source>
</evidence>
<dbReference type="SUPFAM" id="SSF109998">
    <property type="entry name" value="Triger factor/SurA peptide-binding domain-like"/>
    <property type="match status" value="1"/>
</dbReference>
<dbReference type="GO" id="GO:0003755">
    <property type="term" value="F:peptidyl-prolyl cis-trans isomerase activity"/>
    <property type="evidence" value="ECO:0007669"/>
    <property type="project" value="UniProtKB-KW"/>
</dbReference>
<sequence length="360" mass="41143">MQTEVKNIKDQQLELTITLLAEELRKFLVLAEKRLSQQHSRPGFRPGKVPQELAKEEVGQEKMLSEGFRLAIGSSLADALAQEKIDALHTGDLKVIINSAEELKFSVTVMPFPKVTLGEYKGLAVERKPTTATEAEIDETLNFVRRSRVKRDAAPSDGESLAPEGREANIKEPIKDEELPALDDEFARSLGKFNNLAELRNNIGEGISLEKEKKEAERLRIVVLNAISDKSQIDLPKKLIEEELEHSLGDFKSSLARQGMELPLYLSKINKTEEDLRKEWRPRAEQQLRHALILRAIARQENLTLSEEEVEQTADRLVKEYFQSTKEVPNMDMEHFKKHLREDLLREKIFAWLETENAKS</sequence>
<evidence type="ECO:0000259" key="11">
    <source>
        <dbReference type="Pfam" id="PF05698"/>
    </source>
</evidence>
<dbReference type="GO" id="GO:0015031">
    <property type="term" value="P:protein transport"/>
    <property type="evidence" value="ECO:0007669"/>
    <property type="project" value="InterPro"/>
</dbReference>
<comment type="caution">
    <text evidence="12">The sequence shown here is derived from an EMBL/GenBank/DDBJ whole genome shotgun (WGS) entry which is preliminary data.</text>
</comment>
<evidence type="ECO:0000313" key="13">
    <source>
        <dbReference type="Proteomes" id="UP000034107"/>
    </source>
</evidence>
<dbReference type="InterPro" id="IPR027304">
    <property type="entry name" value="Trigger_fact/SurA_dom_sf"/>
</dbReference>
<comment type="subcellular location">
    <subcellularLocation>
        <location evidence="2">Cytoplasm</location>
    </subcellularLocation>
</comment>
<gene>
    <name evidence="12" type="ORF">UX31_C0035G0007</name>
</gene>
<dbReference type="GO" id="GO:0043022">
    <property type="term" value="F:ribosome binding"/>
    <property type="evidence" value="ECO:0007669"/>
    <property type="project" value="TreeGrafter"/>
</dbReference>
<dbReference type="PANTHER" id="PTHR30560">
    <property type="entry name" value="TRIGGER FACTOR CHAPERONE AND PEPTIDYL-PROLYL CIS/TRANS ISOMERASE"/>
    <property type="match status" value="1"/>
</dbReference>
<comment type="similarity">
    <text evidence="3">Belongs to the FKBP-type PPIase family. Tig subfamily.</text>
</comment>
<accession>A0A0G1QS67</accession>
<dbReference type="PANTHER" id="PTHR30560:SF3">
    <property type="entry name" value="TRIGGER FACTOR-LIKE PROTEIN TIG, CHLOROPLASTIC"/>
    <property type="match status" value="1"/>
</dbReference>